<dbReference type="Pfam" id="PF22632">
    <property type="entry name" value="BphC_D1"/>
    <property type="match status" value="1"/>
</dbReference>
<evidence type="ECO:0000313" key="3">
    <source>
        <dbReference type="EMBL" id="CAB4947988.1"/>
    </source>
</evidence>
<protein>
    <submittedName>
        <fullName evidence="3">Unannotated protein</fullName>
    </submittedName>
</protein>
<reference evidence="3" key="1">
    <citation type="submission" date="2020-05" db="EMBL/GenBank/DDBJ databases">
        <authorList>
            <person name="Chiriac C."/>
            <person name="Salcher M."/>
            <person name="Ghai R."/>
            <person name="Kavagutti S V."/>
        </authorList>
    </citation>
    <scope>NUCLEOTIDE SEQUENCE</scope>
</reference>
<name>A0A6J7JVY1_9ZZZZ</name>
<gene>
    <name evidence="3" type="ORF">UFOPK3772_01353</name>
</gene>
<evidence type="ECO:0000256" key="1">
    <source>
        <dbReference type="SAM" id="MobiDB-lite"/>
    </source>
</evidence>
<dbReference type="AlphaFoldDB" id="A0A6J7JVY1"/>
<dbReference type="CDD" id="cd07252">
    <property type="entry name" value="BphC1-RGP6_N_like"/>
    <property type="match status" value="1"/>
</dbReference>
<dbReference type="InterPro" id="IPR004360">
    <property type="entry name" value="Glyas_Fos-R_dOase_dom"/>
</dbReference>
<feature type="domain" description="VOC" evidence="2">
    <location>
        <begin position="143"/>
        <end position="262"/>
    </location>
</feature>
<feature type="compositionally biased region" description="Low complexity" evidence="1">
    <location>
        <begin position="293"/>
        <end position="303"/>
    </location>
</feature>
<dbReference type="InterPro" id="IPR037523">
    <property type="entry name" value="VOC_core"/>
</dbReference>
<organism evidence="3">
    <name type="scientific">freshwater metagenome</name>
    <dbReference type="NCBI Taxonomy" id="449393"/>
    <lineage>
        <taxon>unclassified sequences</taxon>
        <taxon>metagenomes</taxon>
        <taxon>ecological metagenomes</taxon>
    </lineage>
</organism>
<accession>A0A6J7JVY1</accession>
<proteinExistence type="predicted"/>
<dbReference type="EMBL" id="CAFBNE010000037">
    <property type="protein sequence ID" value="CAB4947988.1"/>
    <property type="molecule type" value="Genomic_DNA"/>
</dbReference>
<feature type="region of interest" description="Disordered" evidence="1">
    <location>
        <begin position="291"/>
        <end position="310"/>
    </location>
</feature>
<feature type="domain" description="VOC" evidence="2">
    <location>
        <begin position="7"/>
        <end position="121"/>
    </location>
</feature>
<dbReference type="SUPFAM" id="SSF54593">
    <property type="entry name" value="Glyoxalase/Bleomycin resistance protein/Dihydroxybiphenyl dioxygenase"/>
    <property type="match status" value="1"/>
</dbReference>
<evidence type="ECO:0000259" key="2">
    <source>
        <dbReference type="PROSITE" id="PS51819"/>
    </source>
</evidence>
<dbReference type="InterPro" id="IPR029068">
    <property type="entry name" value="Glyas_Bleomycin-R_OHBP_Dase"/>
</dbReference>
<dbReference type="Pfam" id="PF00903">
    <property type="entry name" value="Glyoxalase"/>
    <property type="match status" value="1"/>
</dbReference>
<sequence>MDASVKALGYVVIETTDPQAWLEFGTRVLGLQAVQEEDRLLMRMDDFVYRLDVRSGSEDGIVAIGWDVGDAATLSELSARLTAAGYAVEQADSAKARERQVDALAIFRDPDDQMDVELYWALRKSNNLFVSPTGANFVTDGVGLGHVFQAVSDEAAYRRLYMDILGFRLSDHIDFPNGGQGVFLHCNSRHHSMAFGQLAGRKLGIGHIMMEVSDLEIVGRAYDKVLDGAAPLFSSLGKHTNDKMTSFYCGSPSAFGIEYGTGGIVIDDDVWRPTRYSEAHYWGHHRSPERIVSESVTPSSSEPALTAGAR</sequence>
<dbReference type="Gene3D" id="3.10.180.10">
    <property type="entry name" value="2,3-Dihydroxybiphenyl 1,2-Dioxygenase, domain 1"/>
    <property type="match status" value="2"/>
</dbReference>
<dbReference type="PROSITE" id="PS51819">
    <property type="entry name" value="VOC"/>
    <property type="match status" value="2"/>
</dbReference>